<gene>
    <name evidence="2" type="ORF">DNX69_00655</name>
</gene>
<feature type="chain" id="PRO_5016416700" description="Lipoprotein" evidence="1">
    <location>
        <begin position="19"/>
        <end position="74"/>
    </location>
</feature>
<protein>
    <recommendedName>
        <fullName evidence="4">Lipoprotein</fullName>
    </recommendedName>
</protein>
<reference evidence="2 3" key="1">
    <citation type="submission" date="2018-06" db="EMBL/GenBank/DDBJ databases">
        <title>Draft Whole-Genome Sequence of the purple photosynthetic bacterium Rhodospeudomonas palustris XCP.</title>
        <authorList>
            <person name="Rayyan A."/>
            <person name="Meyer T.E."/>
            <person name="Kyndt J.A."/>
        </authorList>
    </citation>
    <scope>NUCLEOTIDE SEQUENCE [LARGE SCALE GENOMIC DNA]</scope>
    <source>
        <strain evidence="2 3">XCP</strain>
    </source>
</reference>
<organism evidence="2 3">
    <name type="scientific">Rhodopseudomonas palustris</name>
    <dbReference type="NCBI Taxonomy" id="1076"/>
    <lineage>
        <taxon>Bacteria</taxon>
        <taxon>Pseudomonadati</taxon>
        <taxon>Pseudomonadota</taxon>
        <taxon>Alphaproteobacteria</taxon>
        <taxon>Hyphomicrobiales</taxon>
        <taxon>Nitrobacteraceae</taxon>
        <taxon>Rhodopseudomonas</taxon>
    </lineage>
</organism>
<evidence type="ECO:0008006" key="4">
    <source>
        <dbReference type="Google" id="ProtNLM"/>
    </source>
</evidence>
<evidence type="ECO:0000313" key="2">
    <source>
        <dbReference type="EMBL" id="PZA13971.1"/>
    </source>
</evidence>
<keyword evidence="1" id="KW-0732">Signal</keyword>
<sequence>MKRIAIALVAAAAALALAACDPPAVEGGERVAVQPEPHTEQHSGGGLCMPCVGPHLSLTGGGIKFFSMGPGLSF</sequence>
<evidence type="ECO:0000256" key="1">
    <source>
        <dbReference type="SAM" id="SignalP"/>
    </source>
</evidence>
<name>A0A323UNN5_RHOPL</name>
<dbReference type="PROSITE" id="PS51257">
    <property type="entry name" value="PROKAR_LIPOPROTEIN"/>
    <property type="match status" value="1"/>
</dbReference>
<dbReference type="EMBL" id="QKQS01000001">
    <property type="protein sequence ID" value="PZA13971.1"/>
    <property type="molecule type" value="Genomic_DNA"/>
</dbReference>
<dbReference type="AlphaFoldDB" id="A0A323UNN5"/>
<evidence type="ECO:0000313" key="3">
    <source>
        <dbReference type="Proteomes" id="UP000248134"/>
    </source>
</evidence>
<proteinExistence type="predicted"/>
<feature type="signal peptide" evidence="1">
    <location>
        <begin position="1"/>
        <end position="18"/>
    </location>
</feature>
<comment type="caution">
    <text evidence="2">The sequence shown here is derived from an EMBL/GenBank/DDBJ whole genome shotgun (WGS) entry which is preliminary data.</text>
</comment>
<accession>A0A323UNN5</accession>
<dbReference type="Proteomes" id="UP000248134">
    <property type="component" value="Unassembled WGS sequence"/>
</dbReference>